<dbReference type="EMBL" id="AEWX01000026">
    <property type="protein sequence ID" value="EGC19602.1"/>
    <property type="molecule type" value="Genomic_DNA"/>
</dbReference>
<accession>F0F8E3</accession>
<organism evidence="1 2">
    <name type="scientific">Prevotella multiformis DSM 16608</name>
    <dbReference type="NCBI Taxonomy" id="888743"/>
    <lineage>
        <taxon>Bacteria</taxon>
        <taxon>Pseudomonadati</taxon>
        <taxon>Bacteroidota</taxon>
        <taxon>Bacteroidia</taxon>
        <taxon>Bacteroidales</taxon>
        <taxon>Prevotellaceae</taxon>
        <taxon>Prevotella</taxon>
    </lineage>
</organism>
<dbReference type="Proteomes" id="UP000005697">
    <property type="component" value="Unassembled WGS sequence"/>
</dbReference>
<keyword evidence="2" id="KW-1185">Reference proteome</keyword>
<dbReference type="AlphaFoldDB" id="F0F8E3"/>
<gene>
    <name evidence="1" type="ORF">HMPREF9141_1860</name>
</gene>
<evidence type="ECO:0000313" key="2">
    <source>
        <dbReference type="Proteomes" id="UP000005697"/>
    </source>
</evidence>
<comment type="caution">
    <text evidence="1">The sequence shown here is derived from an EMBL/GenBank/DDBJ whole genome shotgun (WGS) entry which is preliminary data.</text>
</comment>
<dbReference type="STRING" id="888743.HMPREF9141_1860"/>
<evidence type="ECO:0000313" key="1">
    <source>
        <dbReference type="EMBL" id="EGC19602.1"/>
    </source>
</evidence>
<reference evidence="1 2" key="1">
    <citation type="submission" date="2011-01" db="EMBL/GenBank/DDBJ databases">
        <authorList>
            <person name="Muzny D."/>
            <person name="Qin X."/>
            <person name="Deng J."/>
            <person name="Jiang H."/>
            <person name="Liu Y."/>
            <person name="Qu J."/>
            <person name="Song X.-Z."/>
            <person name="Zhang L."/>
            <person name="Thornton R."/>
            <person name="Coyle M."/>
            <person name="Francisco L."/>
            <person name="Jackson L."/>
            <person name="Javaid M."/>
            <person name="Korchina V."/>
            <person name="Kovar C."/>
            <person name="Mata R."/>
            <person name="Mathew T."/>
            <person name="Ngo R."/>
            <person name="Nguyen L."/>
            <person name="Nguyen N."/>
            <person name="Okwuonu G."/>
            <person name="Ongeri F."/>
            <person name="Pham C."/>
            <person name="Simmons D."/>
            <person name="Wilczek-Boney K."/>
            <person name="Hale W."/>
            <person name="Jakkamsetti A."/>
            <person name="Pham P."/>
            <person name="Ruth R."/>
            <person name="San Lucas F."/>
            <person name="Warren J."/>
            <person name="Zhang J."/>
            <person name="Zhao Z."/>
            <person name="Zhou C."/>
            <person name="Zhu D."/>
            <person name="Lee S."/>
            <person name="Bess C."/>
            <person name="Blankenburg K."/>
            <person name="Forbes L."/>
            <person name="Fu Q."/>
            <person name="Gubbala S."/>
            <person name="Hirani K."/>
            <person name="Jayaseelan J.C."/>
            <person name="Lara F."/>
            <person name="Munidasa M."/>
            <person name="Palculict T."/>
            <person name="Patil S."/>
            <person name="Pu L.-L."/>
            <person name="Saada N."/>
            <person name="Tang L."/>
            <person name="Weissenberger G."/>
            <person name="Zhu Y."/>
            <person name="Hemphill L."/>
            <person name="Shang Y."/>
            <person name="Youmans B."/>
            <person name="Ayvaz T."/>
            <person name="Ross M."/>
            <person name="Santibanez J."/>
            <person name="Aqrawi P."/>
            <person name="Gross S."/>
            <person name="Joshi V."/>
            <person name="Fowler G."/>
            <person name="Nazareth L."/>
            <person name="Reid J."/>
            <person name="Worley K."/>
            <person name="Petrosino J."/>
            <person name="Highlander S."/>
            <person name="Gibbs R."/>
        </authorList>
    </citation>
    <scope>NUCLEOTIDE SEQUENCE [LARGE SCALE GENOMIC DNA]</scope>
    <source>
        <strain evidence="1 2">DSM 16608</strain>
    </source>
</reference>
<proteinExistence type="predicted"/>
<dbReference type="HOGENOM" id="CLU_3294343_0_0_10"/>
<sequence>MLEEYVLGKLKIYRLANKIVKDKTVRYTIFFFHIAWKTAV</sequence>
<protein>
    <submittedName>
        <fullName evidence="1">Uncharacterized protein</fullName>
    </submittedName>
</protein>
<name>F0F8E3_9BACT</name>